<keyword evidence="4 6" id="KW-0408">Iron</keyword>
<comment type="similarity">
    <text evidence="7">Belongs to the cytochrome P450 family.</text>
</comment>
<dbReference type="AlphaFoldDB" id="A0A4P1RBL5"/>
<dbReference type="Pfam" id="PF00067">
    <property type="entry name" value="p450"/>
    <property type="match status" value="1"/>
</dbReference>
<dbReference type="InterPro" id="IPR002401">
    <property type="entry name" value="Cyt_P450_E_grp-I"/>
</dbReference>
<evidence type="ECO:0000256" key="5">
    <source>
        <dbReference type="ARBA" id="ARBA00023033"/>
    </source>
</evidence>
<organism evidence="8 9">
    <name type="scientific">Lupinus angustifolius</name>
    <name type="common">Narrow-leaved blue lupine</name>
    <dbReference type="NCBI Taxonomy" id="3871"/>
    <lineage>
        <taxon>Eukaryota</taxon>
        <taxon>Viridiplantae</taxon>
        <taxon>Streptophyta</taxon>
        <taxon>Embryophyta</taxon>
        <taxon>Tracheophyta</taxon>
        <taxon>Spermatophyta</taxon>
        <taxon>Magnoliopsida</taxon>
        <taxon>eudicotyledons</taxon>
        <taxon>Gunneridae</taxon>
        <taxon>Pentapetalae</taxon>
        <taxon>rosids</taxon>
        <taxon>fabids</taxon>
        <taxon>Fabales</taxon>
        <taxon>Fabaceae</taxon>
        <taxon>Papilionoideae</taxon>
        <taxon>50 kb inversion clade</taxon>
        <taxon>genistoids sensu lato</taxon>
        <taxon>core genistoids</taxon>
        <taxon>Genisteae</taxon>
        <taxon>Lupinus</taxon>
    </lineage>
</organism>
<feature type="binding site" description="axial binding residue" evidence="6">
    <location>
        <position position="279"/>
    </location>
    <ligand>
        <name>heme</name>
        <dbReference type="ChEBI" id="CHEBI:30413"/>
    </ligand>
    <ligandPart>
        <name>Fe</name>
        <dbReference type="ChEBI" id="CHEBI:18248"/>
    </ligandPart>
</feature>
<dbReference type="GO" id="GO:0020037">
    <property type="term" value="F:heme binding"/>
    <property type="evidence" value="ECO:0007669"/>
    <property type="project" value="InterPro"/>
</dbReference>
<keyword evidence="1 6" id="KW-0349">Heme</keyword>
<evidence type="ECO:0000256" key="7">
    <source>
        <dbReference type="RuleBase" id="RU000461"/>
    </source>
</evidence>
<dbReference type="EMBL" id="CM007368">
    <property type="protein sequence ID" value="OIW07007.1"/>
    <property type="molecule type" value="Genomic_DNA"/>
</dbReference>
<dbReference type="InterPro" id="IPR001128">
    <property type="entry name" value="Cyt_P450"/>
</dbReference>
<keyword evidence="2 6" id="KW-0479">Metal-binding</keyword>
<dbReference type="PRINTS" id="PR00385">
    <property type="entry name" value="P450"/>
</dbReference>
<accession>A0A4P1RBL5</accession>
<dbReference type="InterPro" id="IPR050651">
    <property type="entry name" value="Plant_Cytochrome_P450_Monoox"/>
</dbReference>
<dbReference type="Gramene" id="OIW07007">
    <property type="protein sequence ID" value="OIW07007"/>
    <property type="gene ID" value="TanjilG_02641"/>
</dbReference>
<comment type="cofactor">
    <cofactor evidence="6">
        <name>heme</name>
        <dbReference type="ChEBI" id="CHEBI:30413"/>
    </cofactor>
</comment>
<keyword evidence="3 7" id="KW-0560">Oxidoreductase</keyword>
<evidence type="ECO:0000256" key="3">
    <source>
        <dbReference type="ARBA" id="ARBA00023002"/>
    </source>
</evidence>
<reference evidence="8 9" key="1">
    <citation type="journal article" date="2017" name="Plant Biotechnol. J.">
        <title>A comprehensive draft genome sequence for lupin (Lupinus angustifolius), an emerging health food: insights into plant-microbe interactions and legume evolution.</title>
        <authorList>
            <person name="Hane J.K."/>
            <person name="Ming Y."/>
            <person name="Kamphuis L.G."/>
            <person name="Nelson M.N."/>
            <person name="Garg G."/>
            <person name="Atkins C.A."/>
            <person name="Bayer P.E."/>
            <person name="Bravo A."/>
            <person name="Bringans S."/>
            <person name="Cannon S."/>
            <person name="Edwards D."/>
            <person name="Foley R."/>
            <person name="Gao L.L."/>
            <person name="Harrison M.J."/>
            <person name="Huang W."/>
            <person name="Hurgobin B."/>
            <person name="Li S."/>
            <person name="Liu C.W."/>
            <person name="McGrath A."/>
            <person name="Morahan G."/>
            <person name="Murray J."/>
            <person name="Weller J."/>
            <person name="Jian J."/>
            <person name="Singh K.B."/>
        </authorList>
    </citation>
    <scope>NUCLEOTIDE SEQUENCE</scope>
    <source>
        <strain evidence="9">cv. Tanjil</strain>
        <tissue evidence="8">Whole plant</tissue>
    </source>
</reference>
<evidence type="ECO:0000256" key="6">
    <source>
        <dbReference type="PIRSR" id="PIRSR602401-1"/>
    </source>
</evidence>
<evidence type="ECO:0000313" key="8">
    <source>
        <dbReference type="EMBL" id="OIW07007.1"/>
    </source>
</evidence>
<dbReference type="GO" id="GO:0016705">
    <property type="term" value="F:oxidoreductase activity, acting on paired donors, with incorporation or reduction of molecular oxygen"/>
    <property type="evidence" value="ECO:0007669"/>
    <property type="project" value="InterPro"/>
</dbReference>
<dbReference type="Gene3D" id="1.10.630.10">
    <property type="entry name" value="Cytochrome P450"/>
    <property type="match status" value="1"/>
</dbReference>
<sequence length="343" mass="39510">MRLLKKLAQDSCKDFVKVELKSKFLELTFNATMRILTGKRYFGEDLDKSELDEAKQFREIINELVVFSEFIPKVGLGWFGFVSEKSLKNISLRLDDFMQGRIDEHRNEKKNTNTMIDNLLTQQQSQPQYYTDQIIKGLILDLLMGGTETSGTSLEWAMSNLLNHPEILKKARKELDIRIGQDRLMDESDISKLPYLQNIVHETFRLQPPLPLSFPRSISEDCIIGGYKIPQNTTLFVNVWAIHTDPNLWTDPLLFKPERFEKEGEVNKLLTFGSGRRVCPGTNLAQRIVTLTLGLLIQCFEWKRTTHELIDMNVGNGMLVVQKNLPLEGMCKMRQISAIKDIL</sequence>
<dbReference type="InterPro" id="IPR036396">
    <property type="entry name" value="Cyt_P450_sf"/>
</dbReference>
<gene>
    <name evidence="8" type="ORF">TanjilG_02641</name>
</gene>
<dbReference type="Proteomes" id="UP000188354">
    <property type="component" value="Chromosome LG08"/>
</dbReference>
<dbReference type="PROSITE" id="PS00086">
    <property type="entry name" value="CYTOCHROME_P450"/>
    <property type="match status" value="1"/>
</dbReference>
<evidence type="ECO:0000256" key="4">
    <source>
        <dbReference type="ARBA" id="ARBA00023004"/>
    </source>
</evidence>
<dbReference type="GO" id="GO:0005506">
    <property type="term" value="F:iron ion binding"/>
    <property type="evidence" value="ECO:0007669"/>
    <property type="project" value="InterPro"/>
</dbReference>
<keyword evidence="5 7" id="KW-0503">Monooxygenase</keyword>
<dbReference type="STRING" id="3871.A0A4P1RBL5"/>
<evidence type="ECO:0000256" key="1">
    <source>
        <dbReference type="ARBA" id="ARBA00022617"/>
    </source>
</evidence>
<keyword evidence="9" id="KW-1185">Reference proteome</keyword>
<dbReference type="InterPro" id="IPR017972">
    <property type="entry name" value="Cyt_P450_CS"/>
</dbReference>
<dbReference type="PRINTS" id="PR00463">
    <property type="entry name" value="EP450I"/>
</dbReference>
<evidence type="ECO:0008006" key="10">
    <source>
        <dbReference type="Google" id="ProtNLM"/>
    </source>
</evidence>
<dbReference type="PANTHER" id="PTHR47947">
    <property type="entry name" value="CYTOCHROME P450 82C3-RELATED"/>
    <property type="match status" value="1"/>
</dbReference>
<evidence type="ECO:0000313" key="9">
    <source>
        <dbReference type="Proteomes" id="UP000188354"/>
    </source>
</evidence>
<protein>
    <recommendedName>
        <fullName evidence="10">Cytochrome P450</fullName>
    </recommendedName>
</protein>
<dbReference type="GO" id="GO:0004497">
    <property type="term" value="F:monooxygenase activity"/>
    <property type="evidence" value="ECO:0007669"/>
    <property type="project" value="UniProtKB-KW"/>
</dbReference>
<dbReference type="PANTHER" id="PTHR47947:SF24">
    <property type="entry name" value="ISOFLAVONE 2'-HYDROXYLASE-LIKE"/>
    <property type="match status" value="1"/>
</dbReference>
<proteinExistence type="inferred from homology"/>
<name>A0A4P1RBL5_LUPAN</name>
<evidence type="ECO:0000256" key="2">
    <source>
        <dbReference type="ARBA" id="ARBA00022723"/>
    </source>
</evidence>
<dbReference type="SUPFAM" id="SSF48264">
    <property type="entry name" value="Cytochrome P450"/>
    <property type="match status" value="1"/>
</dbReference>